<gene>
    <name evidence="2" type="primary">gb20259</name>
    <name evidence="2" type="ORF">PR202_gb20259</name>
</gene>
<feature type="region of interest" description="Disordered" evidence="1">
    <location>
        <begin position="177"/>
        <end position="211"/>
    </location>
</feature>
<sequence>MNQPAIEAHSTGLHAGYFPRILRYLLQGLGYHDPPQYVGTRTPLRGGDYAWKVEVMLYEKATDDGIRRVRRVHFATTRRATFDTGISDAAHQALAVLHRESNQTLRTLQFAHFPQRASGSLEFSVLPARGNDTSDRLREQVALTTAINSELTTALDELDRHDRRYLEQEERIQELMEMLAENDDSEEEDPQEAPTPRAMVPPSSPPHTELL</sequence>
<comment type="caution">
    <text evidence="2">The sequence shown here is derived from an EMBL/GenBank/DDBJ whole genome shotgun (WGS) entry which is preliminary data.</text>
</comment>
<dbReference type="AlphaFoldDB" id="A0AAV5F826"/>
<name>A0AAV5F826_ELECO</name>
<proteinExistence type="predicted"/>
<evidence type="ECO:0000313" key="3">
    <source>
        <dbReference type="Proteomes" id="UP001054889"/>
    </source>
</evidence>
<keyword evidence="3" id="KW-1185">Reference proteome</keyword>
<feature type="compositionally biased region" description="Acidic residues" evidence="1">
    <location>
        <begin position="180"/>
        <end position="191"/>
    </location>
</feature>
<reference evidence="2" key="1">
    <citation type="journal article" date="2018" name="DNA Res.">
        <title>Multiple hybrid de novo genome assembly of finger millet, an orphan allotetraploid crop.</title>
        <authorList>
            <person name="Hatakeyama M."/>
            <person name="Aluri S."/>
            <person name="Balachadran M.T."/>
            <person name="Sivarajan S.R."/>
            <person name="Patrignani A."/>
            <person name="Gruter S."/>
            <person name="Poveda L."/>
            <person name="Shimizu-Inatsugi R."/>
            <person name="Baeten J."/>
            <person name="Francoijs K.J."/>
            <person name="Nataraja K.N."/>
            <person name="Reddy Y.A.N."/>
            <person name="Phadnis S."/>
            <person name="Ravikumar R.L."/>
            <person name="Schlapbach R."/>
            <person name="Sreeman S.M."/>
            <person name="Shimizu K.K."/>
        </authorList>
    </citation>
    <scope>NUCLEOTIDE SEQUENCE</scope>
</reference>
<dbReference type="Proteomes" id="UP001054889">
    <property type="component" value="Unassembled WGS sequence"/>
</dbReference>
<evidence type="ECO:0000313" key="2">
    <source>
        <dbReference type="EMBL" id="GJN31813.1"/>
    </source>
</evidence>
<organism evidence="2 3">
    <name type="scientific">Eleusine coracana subsp. coracana</name>
    <dbReference type="NCBI Taxonomy" id="191504"/>
    <lineage>
        <taxon>Eukaryota</taxon>
        <taxon>Viridiplantae</taxon>
        <taxon>Streptophyta</taxon>
        <taxon>Embryophyta</taxon>
        <taxon>Tracheophyta</taxon>
        <taxon>Spermatophyta</taxon>
        <taxon>Magnoliopsida</taxon>
        <taxon>Liliopsida</taxon>
        <taxon>Poales</taxon>
        <taxon>Poaceae</taxon>
        <taxon>PACMAD clade</taxon>
        <taxon>Chloridoideae</taxon>
        <taxon>Cynodonteae</taxon>
        <taxon>Eleusininae</taxon>
        <taxon>Eleusine</taxon>
    </lineage>
</organism>
<dbReference type="EMBL" id="BQKI01000083">
    <property type="protein sequence ID" value="GJN31813.1"/>
    <property type="molecule type" value="Genomic_DNA"/>
</dbReference>
<accession>A0AAV5F826</accession>
<reference evidence="2" key="2">
    <citation type="submission" date="2021-12" db="EMBL/GenBank/DDBJ databases">
        <title>Resequencing data analysis of finger millet.</title>
        <authorList>
            <person name="Hatakeyama M."/>
            <person name="Aluri S."/>
            <person name="Balachadran M.T."/>
            <person name="Sivarajan S.R."/>
            <person name="Poveda L."/>
            <person name="Shimizu-Inatsugi R."/>
            <person name="Schlapbach R."/>
            <person name="Sreeman S.M."/>
            <person name="Shimizu K.K."/>
        </authorList>
    </citation>
    <scope>NUCLEOTIDE SEQUENCE</scope>
</reference>
<evidence type="ECO:0000256" key="1">
    <source>
        <dbReference type="SAM" id="MobiDB-lite"/>
    </source>
</evidence>
<protein>
    <submittedName>
        <fullName evidence="2">Uncharacterized protein</fullName>
    </submittedName>
</protein>